<organism evidence="1 2">
    <name type="scientific">Arachidicoccus rhizosphaerae</name>
    <dbReference type="NCBI Taxonomy" id="551991"/>
    <lineage>
        <taxon>Bacteria</taxon>
        <taxon>Pseudomonadati</taxon>
        <taxon>Bacteroidota</taxon>
        <taxon>Chitinophagia</taxon>
        <taxon>Chitinophagales</taxon>
        <taxon>Chitinophagaceae</taxon>
        <taxon>Arachidicoccus</taxon>
    </lineage>
</organism>
<evidence type="ECO:0000313" key="2">
    <source>
        <dbReference type="Proteomes" id="UP000199041"/>
    </source>
</evidence>
<dbReference type="Proteomes" id="UP000199041">
    <property type="component" value="Unassembled WGS sequence"/>
</dbReference>
<dbReference type="EMBL" id="FNQY01000013">
    <property type="protein sequence ID" value="SEA31228.1"/>
    <property type="molecule type" value="Genomic_DNA"/>
</dbReference>
<dbReference type="AlphaFoldDB" id="A0A1H4A5Z8"/>
<evidence type="ECO:0000313" key="1">
    <source>
        <dbReference type="EMBL" id="SEA31228.1"/>
    </source>
</evidence>
<name>A0A1H4A5Z8_9BACT</name>
<sequence length="66" mass="7979">MRSLNRRLEKTLHEALKVQANLNVPFVFRDSRCVRKNQFIHRYPDGKIFLIQQDRRTSKEVVLKQL</sequence>
<reference evidence="1 2" key="1">
    <citation type="submission" date="2016-10" db="EMBL/GenBank/DDBJ databases">
        <authorList>
            <person name="de Groot N.N."/>
        </authorList>
    </citation>
    <scope>NUCLEOTIDE SEQUENCE [LARGE SCALE GENOMIC DNA]</scope>
    <source>
        <strain evidence="1 2">Vu-144</strain>
    </source>
</reference>
<protein>
    <submittedName>
        <fullName evidence="1">Uncharacterized protein</fullName>
    </submittedName>
</protein>
<keyword evidence="2" id="KW-1185">Reference proteome</keyword>
<gene>
    <name evidence="1" type="ORF">SAMN05192529_11374</name>
</gene>
<proteinExistence type="predicted"/>
<accession>A0A1H4A5Z8</accession>